<name>A0AAE3VUQ5_9ACTN</name>
<gene>
    <name evidence="2" type="ORF">J2S42_001197</name>
</gene>
<dbReference type="CDD" id="cd07043">
    <property type="entry name" value="STAS_anti-anti-sigma_factors"/>
    <property type="match status" value="1"/>
</dbReference>
<dbReference type="AlphaFoldDB" id="A0AAE3VUQ5"/>
<dbReference type="Proteomes" id="UP001240236">
    <property type="component" value="Unassembled WGS sequence"/>
</dbReference>
<organism evidence="2 3">
    <name type="scientific">Catenuloplanes indicus</name>
    <dbReference type="NCBI Taxonomy" id="137267"/>
    <lineage>
        <taxon>Bacteria</taxon>
        <taxon>Bacillati</taxon>
        <taxon>Actinomycetota</taxon>
        <taxon>Actinomycetes</taxon>
        <taxon>Micromonosporales</taxon>
        <taxon>Micromonosporaceae</taxon>
        <taxon>Catenuloplanes</taxon>
    </lineage>
</organism>
<accession>A0AAE3VUQ5</accession>
<proteinExistence type="predicted"/>
<comment type="caution">
    <text evidence="2">The sequence shown here is derived from an EMBL/GenBank/DDBJ whole genome shotgun (WGS) entry which is preliminary data.</text>
</comment>
<dbReference type="Gene3D" id="3.30.750.24">
    <property type="entry name" value="STAS domain"/>
    <property type="match status" value="1"/>
</dbReference>
<evidence type="ECO:0000313" key="2">
    <source>
        <dbReference type="EMBL" id="MDQ0364528.1"/>
    </source>
</evidence>
<dbReference type="InterPro" id="IPR002645">
    <property type="entry name" value="STAS_dom"/>
</dbReference>
<evidence type="ECO:0000259" key="1">
    <source>
        <dbReference type="PROSITE" id="PS50801"/>
    </source>
</evidence>
<dbReference type="PROSITE" id="PS50801">
    <property type="entry name" value="STAS"/>
    <property type="match status" value="1"/>
</dbReference>
<dbReference type="EMBL" id="JAUSUZ010000001">
    <property type="protein sequence ID" value="MDQ0364528.1"/>
    <property type="molecule type" value="Genomic_DNA"/>
</dbReference>
<sequence length="107" mass="11284">MKSEDGEGTIRLSISGDVDNDVAPALTDIIANAADQPGAGPIVVDLDRVSALTAAGIRALLEGREAAERCDRPYRIVNVHDETAGHALRVVGLADIAEQVTALQQRR</sequence>
<protein>
    <submittedName>
        <fullName evidence="2">Anti-anti-sigma factor</fullName>
    </submittedName>
</protein>
<reference evidence="2 3" key="1">
    <citation type="submission" date="2023-07" db="EMBL/GenBank/DDBJ databases">
        <title>Sequencing the genomes of 1000 actinobacteria strains.</title>
        <authorList>
            <person name="Klenk H.-P."/>
        </authorList>
    </citation>
    <scope>NUCLEOTIDE SEQUENCE [LARGE SCALE GENOMIC DNA]</scope>
    <source>
        <strain evidence="2 3">DSM 44709</strain>
    </source>
</reference>
<keyword evidence="3" id="KW-1185">Reference proteome</keyword>
<feature type="domain" description="STAS" evidence="1">
    <location>
        <begin position="1"/>
        <end position="107"/>
    </location>
</feature>
<dbReference type="Pfam" id="PF13466">
    <property type="entry name" value="STAS_2"/>
    <property type="match status" value="1"/>
</dbReference>
<evidence type="ECO:0000313" key="3">
    <source>
        <dbReference type="Proteomes" id="UP001240236"/>
    </source>
</evidence>
<dbReference type="InterPro" id="IPR058548">
    <property type="entry name" value="MlaB-like_STAS"/>
</dbReference>
<dbReference type="SUPFAM" id="SSF52091">
    <property type="entry name" value="SpoIIaa-like"/>
    <property type="match status" value="1"/>
</dbReference>
<dbReference type="InterPro" id="IPR036513">
    <property type="entry name" value="STAS_dom_sf"/>
</dbReference>